<dbReference type="GO" id="GO:0003676">
    <property type="term" value="F:nucleic acid binding"/>
    <property type="evidence" value="ECO:0007669"/>
    <property type="project" value="InterPro"/>
</dbReference>
<protein>
    <recommendedName>
        <fullName evidence="3">Tc1-like transposase DDE domain-containing protein</fullName>
    </recommendedName>
</protein>
<name>A0A8R1I5U4_CAEJA</name>
<dbReference type="EnsemblMetazoa" id="CJA24443.1">
    <property type="protein sequence ID" value="CJA24443.1"/>
    <property type="gene ID" value="WBGene00180015"/>
</dbReference>
<accession>A0A8R1I5U4</accession>
<keyword evidence="2" id="KW-1185">Reference proteome</keyword>
<sequence length="95" mass="10861">MLISLDILTGTYGWSPDLNPVNFSVWGMLERKIAGKLFATVDDLKAALEKSWADIDDENLRRTVDFANKRLRACIKARGSKFEYRKNCNRTPPLI</sequence>
<dbReference type="Proteomes" id="UP000005237">
    <property type="component" value="Unassembled WGS sequence"/>
</dbReference>
<proteinExistence type="predicted"/>
<dbReference type="InterPro" id="IPR036397">
    <property type="entry name" value="RNaseH_sf"/>
</dbReference>
<evidence type="ECO:0008006" key="3">
    <source>
        <dbReference type="Google" id="ProtNLM"/>
    </source>
</evidence>
<evidence type="ECO:0000313" key="2">
    <source>
        <dbReference type="Proteomes" id="UP000005237"/>
    </source>
</evidence>
<dbReference type="OMA" id="ACSTWNP"/>
<evidence type="ECO:0000313" key="1">
    <source>
        <dbReference type="EnsemblMetazoa" id="CJA24443.1"/>
    </source>
</evidence>
<dbReference type="PANTHER" id="PTHR46068:SF1">
    <property type="entry name" value="TRANSPOSASE IS30-LIKE HTH DOMAIN-CONTAINING PROTEIN"/>
    <property type="match status" value="1"/>
</dbReference>
<dbReference type="AlphaFoldDB" id="A0A8R1I5U4"/>
<dbReference type="PANTHER" id="PTHR46068">
    <property type="entry name" value="PROTEIN CBG27172"/>
    <property type="match status" value="1"/>
</dbReference>
<reference evidence="2" key="1">
    <citation type="submission" date="2010-08" db="EMBL/GenBank/DDBJ databases">
        <authorList>
            <consortium name="Caenorhabditis japonica Sequencing Consortium"/>
            <person name="Wilson R.K."/>
        </authorList>
    </citation>
    <scope>NUCLEOTIDE SEQUENCE [LARGE SCALE GENOMIC DNA]</scope>
    <source>
        <strain evidence="2">DF5081</strain>
    </source>
</reference>
<dbReference type="Gene3D" id="3.30.420.10">
    <property type="entry name" value="Ribonuclease H-like superfamily/Ribonuclease H"/>
    <property type="match status" value="1"/>
</dbReference>
<reference evidence="1" key="2">
    <citation type="submission" date="2022-06" db="UniProtKB">
        <authorList>
            <consortium name="EnsemblMetazoa"/>
        </authorList>
    </citation>
    <scope>IDENTIFICATION</scope>
    <source>
        <strain evidence="1">DF5081</strain>
    </source>
</reference>
<organism evidence="1 2">
    <name type="scientific">Caenorhabditis japonica</name>
    <dbReference type="NCBI Taxonomy" id="281687"/>
    <lineage>
        <taxon>Eukaryota</taxon>
        <taxon>Metazoa</taxon>
        <taxon>Ecdysozoa</taxon>
        <taxon>Nematoda</taxon>
        <taxon>Chromadorea</taxon>
        <taxon>Rhabditida</taxon>
        <taxon>Rhabditina</taxon>
        <taxon>Rhabditomorpha</taxon>
        <taxon>Rhabditoidea</taxon>
        <taxon>Rhabditidae</taxon>
        <taxon>Peloderinae</taxon>
        <taxon>Caenorhabditis</taxon>
    </lineage>
</organism>